<dbReference type="EMBL" id="JAATVY010000008">
    <property type="protein sequence ID" value="NJC70863.1"/>
    <property type="molecule type" value="Genomic_DNA"/>
</dbReference>
<reference evidence="3 4" key="1">
    <citation type="submission" date="2020-03" db="EMBL/GenBank/DDBJ databases">
        <title>WGS of the type strain of Planosporangium spp.</title>
        <authorList>
            <person name="Thawai C."/>
        </authorList>
    </citation>
    <scope>NUCLEOTIDE SEQUENCE [LARGE SCALE GENOMIC DNA]</scope>
    <source>
        <strain evidence="3 4">TBRC 5610</strain>
    </source>
</reference>
<feature type="region of interest" description="Disordered" evidence="2">
    <location>
        <begin position="167"/>
        <end position="192"/>
    </location>
</feature>
<dbReference type="Proteomes" id="UP000722989">
    <property type="component" value="Unassembled WGS sequence"/>
</dbReference>
<evidence type="ECO:0000313" key="3">
    <source>
        <dbReference type="EMBL" id="NJC70863.1"/>
    </source>
</evidence>
<evidence type="ECO:0000313" key="4">
    <source>
        <dbReference type="Proteomes" id="UP000722989"/>
    </source>
</evidence>
<evidence type="ECO:0000256" key="2">
    <source>
        <dbReference type="SAM" id="MobiDB-lite"/>
    </source>
</evidence>
<organism evidence="3 4">
    <name type="scientific">Planosporangium thailandense</name>
    <dbReference type="NCBI Taxonomy" id="765197"/>
    <lineage>
        <taxon>Bacteria</taxon>
        <taxon>Bacillati</taxon>
        <taxon>Actinomycetota</taxon>
        <taxon>Actinomycetes</taxon>
        <taxon>Micromonosporales</taxon>
        <taxon>Micromonosporaceae</taxon>
        <taxon>Planosporangium</taxon>
    </lineage>
</organism>
<sequence>MNRPTPDPAVVALARDVEQLRREVDQHRAEIDRAQETGDTAHRVIADLVDRVAAVADNRPVGAGNTEDGRRVGVESWLAASRPAVLDELVGWMDQVLIHYPGTADALGQCWSFHPWIVEELLALRAAWSEAYQSDRASGSRAVDWHKRHRPGVMTRVAQGTAGCSIEAHEPGGRLDVPTPRISDANRPARRT</sequence>
<evidence type="ECO:0008006" key="5">
    <source>
        <dbReference type="Google" id="ProtNLM"/>
    </source>
</evidence>
<accession>A0ABX0XYJ8</accession>
<feature type="coiled-coil region" evidence="1">
    <location>
        <begin position="10"/>
        <end position="37"/>
    </location>
</feature>
<keyword evidence="1" id="KW-0175">Coiled coil</keyword>
<keyword evidence="4" id="KW-1185">Reference proteome</keyword>
<protein>
    <recommendedName>
        <fullName evidence="5">DUF4913 domain-containing protein</fullName>
    </recommendedName>
</protein>
<evidence type="ECO:0000256" key="1">
    <source>
        <dbReference type="SAM" id="Coils"/>
    </source>
</evidence>
<gene>
    <name evidence="3" type="ORF">HC031_14215</name>
</gene>
<name>A0ABX0XYJ8_9ACTN</name>
<proteinExistence type="predicted"/>
<dbReference type="RefSeq" id="WP_167925763.1">
    <property type="nucleotide sequence ID" value="NZ_JAATVY010000008.1"/>
</dbReference>
<comment type="caution">
    <text evidence="3">The sequence shown here is derived from an EMBL/GenBank/DDBJ whole genome shotgun (WGS) entry which is preliminary data.</text>
</comment>